<evidence type="ECO:0000256" key="3">
    <source>
        <dbReference type="ARBA" id="ARBA00023027"/>
    </source>
</evidence>
<dbReference type="Proteomes" id="UP000322245">
    <property type="component" value="Unassembled WGS sequence"/>
</dbReference>
<evidence type="ECO:0008006" key="6">
    <source>
        <dbReference type="Google" id="ProtNLM"/>
    </source>
</evidence>
<dbReference type="EMBL" id="NIDF01000099">
    <property type="protein sequence ID" value="TYJ53175.1"/>
    <property type="molecule type" value="Genomic_DNA"/>
</dbReference>
<dbReference type="PANTHER" id="PTHR43521">
    <property type="entry name" value="ALPHA-AMINOADIPIC SEMIALDEHYDE DEHYDROGENASE"/>
    <property type="match status" value="1"/>
</dbReference>
<protein>
    <recommendedName>
        <fullName evidence="6">Aldehyde dehydrogenase domain-containing protein</fullName>
    </recommendedName>
</protein>
<evidence type="ECO:0000313" key="5">
    <source>
        <dbReference type="Proteomes" id="UP000322245"/>
    </source>
</evidence>
<keyword evidence="2" id="KW-0560">Oxidoreductase</keyword>
<evidence type="ECO:0000256" key="2">
    <source>
        <dbReference type="ARBA" id="ARBA00023002"/>
    </source>
</evidence>
<proteinExistence type="inferred from homology"/>
<reference evidence="4 5" key="1">
    <citation type="submission" date="2017-05" db="EMBL/GenBank/DDBJ databases">
        <title>The Genome Sequence of Tsuchiyaea wingfieldii DSM 27421.</title>
        <authorList>
            <person name="Cuomo C."/>
            <person name="Passer A."/>
            <person name="Billmyre B."/>
            <person name="Heitman J."/>
        </authorList>
    </citation>
    <scope>NUCLEOTIDE SEQUENCE [LARGE SCALE GENOMIC DNA]</scope>
    <source>
        <strain evidence="4 5">DSM 27421</strain>
    </source>
</reference>
<dbReference type="GO" id="GO:0004029">
    <property type="term" value="F:aldehyde dehydrogenase (NAD+) activity"/>
    <property type="evidence" value="ECO:0007669"/>
    <property type="project" value="InterPro"/>
</dbReference>
<comment type="caution">
    <text evidence="4">The sequence shown here is derived from an EMBL/GenBank/DDBJ whole genome shotgun (WGS) entry which is preliminary data.</text>
</comment>
<dbReference type="InterPro" id="IPR044638">
    <property type="entry name" value="ALDH7A1-like"/>
</dbReference>
<name>A0A5D3AP15_9TREE</name>
<keyword evidence="3" id="KW-0520">NAD</keyword>
<dbReference type="AlphaFoldDB" id="A0A5D3AP15"/>
<evidence type="ECO:0000313" key="4">
    <source>
        <dbReference type="EMBL" id="TYJ53175.1"/>
    </source>
</evidence>
<gene>
    <name evidence="4" type="ORF">B9479_006203</name>
</gene>
<accession>A0A5D3AP15</accession>
<comment type="similarity">
    <text evidence="1">Belongs to the aldehyde dehydrogenase family.</text>
</comment>
<evidence type="ECO:0000256" key="1">
    <source>
        <dbReference type="ARBA" id="ARBA00009986"/>
    </source>
</evidence>
<organism evidence="4 5">
    <name type="scientific">Cryptococcus floricola</name>
    <dbReference type="NCBI Taxonomy" id="2591691"/>
    <lineage>
        <taxon>Eukaryota</taxon>
        <taxon>Fungi</taxon>
        <taxon>Dikarya</taxon>
        <taxon>Basidiomycota</taxon>
        <taxon>Agaricomycotina</taxon>
        <taxon>Tremellomycetes</taxon>
        <taxon>Tremellales</taxon>
        <taxon>Cryptococcaceae</taxon>
        <taxon>Cryptococcus</taxon>
    </lineage>
</organism>
<sequence>MRQWGTSGAEIGVGFEGNKSTGWGRESEVDAWKQYVRWSAATVNYSSKVALAQGVSFGVSA</sequence>
<keyword evidence="5" id="KW-1185">Reference proteome</keyword>
<dbReference type="PANTHER" id="PTHR43521:SF1">
    <property type="entry name" value="ALPHA-AMINOADIPIC SEMIALDEHYDE DEHYDROGENASE"/>
    <property type="match status" value="1"/>
</dbReference>